<keyword evidence="6 7" id="KW-0472">Membrane</keyword>
<feature type="region of interest" description="Disordered" evidence="8">
    <location>
        <begin position="446"/>
        <end position="486"/>
    </location>
</feature>
<feature type="transmembrane region" description="Helical" evidence="7">
    <location>
        <begin position="98"/>
        <end position="122"/>
    </location>
</feature>
<sequence length="486" mass="53818">MLPRALASSRTVAKPAMSWRSNKFHHLIHWKCEPRGKSGKCIRSFLLAICILQLLTTLERQIFDFLGYMWTPILLNFVHSLFAIFGIFGTWTRRRPYLFTFICWNVVWVAWNVLVMCLYLEVGSLSTDLAESILSLGTGSYSWWWTNGAYCRPKYSTNVTLVTGPEDLYRPLKPVAVIGCLMDYRYVEALHAAVQVLLSLSGIPLAIVFSRIEDEDPLGSMTGGYSHKSVGGAPSLFSLEMSNRGSNLGGGVEDTLKLGASASDLDSALGYDPRLTPRRVKRRSVTRSSGRSQASRSSRSSRSSRRKRRSRDALRASNANPYSINPVSEMLDTSSNDEAFRHHRLGHINHAYQANSRPGSVYSFTTATSMEFGITLPSTSAQGTTSRPKSALSSYSNFHPGRTNNLQQLAVSSNASNGINKFGTNSTSYSRASTAVNNLNRFAHSPELPRKAVSHNPAGMEHLGRRSPYHNHNAGMYGAHHSETPI</sequence>
<dbReference type="GO" id="GO:0002028">
    <property type="term" value="P:regulation of sodium ion transport"/>
    <property type="evidence" value="ECO:0007669"/>
    <property type="project" value="UniProtKB-UniRule"/>
</dbReference>
<feature type="compositionally biased region" description="Basic residues" evidence="8">
    <location>
        <begin position="276"/>
        <end position="285"/>
    </location>
</feature>
<protein>
    <recommendedName>
        <fullName evidence="7">Sodium/potassium-transporting ATPase subunit beta-1-interacting protein</fullName>
        <shortName evidence="7">Na(+)/K(+)-transporting ATPase subunit beta-1-interacting protein</shortName>
    </recommendedName>
</protein>
<comment type="similarity">
    <text evidence="2 7">Belongs to the NKAIN family.</text>
</comment>
<feature type="region of interest" description="Disordered" evidence="8">
    <location>
        <begin position="269"/>
        <end position="330"/>
    </location>
</feature>
<keyword evidence="4 7" id="KW-0812">Transmembrane</keyword>
<dbReference type="OrthoDB" id="10050321at2759"/>
<feature type="compositionally biased region" description="Low complexity" evidence="8">
    <location>
        <begin position="286"/>
        <end position="301"/>
    </location>
</feature>
<feature type="transmembrane region" description="Helical" evidence="7">
    <location>
        <begin position="45"/>
        <end position="63"/>
    </location>
</feature>
<evidence type="ECO:0000256" key="8">
    <source>
        <dbReference type="SAM" id="MobiDB-lite"/>
    </source>
</evidence>
<accession>A0A7R8WKF8</accession>
<gene>
    <name evidence="9" type="ORF">CTOB1V02_LOCUS8590</name>
</gene>
<evidence type="ECO:0000256" key="1">
    <source>
        <dbReference type="ARBA" id="ARBA00004651"/>
    </source>
</evidence>
<name>A0A7R8WKF8_9CRUS</name>
<dbReference type="GO" id="GO:0005886">
    <property type="term" value="C:plasma membrane"/>
    <property type="evidence" value="ECO:0007669"/>
    <property type="project" value="UniProtKB-SubCell"/>
</dbReference>
<feature type="transmembrane region" description="Helical" evidence="7">
    <location>
        <begin position="69"/>
        <end position="91"/>
    </location>
</feature>
<organism evidence="9">
    <name type="scientific">Cyprideis torosa</name>
    <dbReference type="NCBI Taxonomy" id="163714"/>
    <lineage>
        <taxon>Eukaryota</taxon>
        <taxon>Metazoa</taxon>
        <taxon>Ecdysozoa</taxon>
        <taxon>Arthropoda</taxon>
        <taxon>Crustacea</taxon>
        <taxon>Oligostraca</taxon>
        <taxon>Ostracoda</taxon>
        <taxon>Podocopa</taxon>
        <taxon>Podocopida</taxon>
        <taxon>Cytherocopina</taxon>
        <taxon>Cytheroidea</taxon>
        <taxon>Cytherideidae</taxon>
        <taxon>Cyprideis</taxon>
    </lineage>
</organism>
<evidence type="ECO:0000256" key="6">
    <source>
        <dbReference type="ARBA" id="ARBA00023136"/>
    </source>
</evidence>
<dbReference type="AlphaFoldDB" id="A0A7R8WKF8"/>
<evidence type="ECO:0000256" key="7">
    <source>
        <dbReference type="RuleBase" id="RU368041"/>
    </source>
</evidence>
<evidence type="ECO:0000256" key="3">
    <source>
        <dbReference type="ARBA" id="ARBA00022475"/>
    </source>
</evidence>
<dbReference type="EMBL" id="OB662918">
    <property type="protein sequence ID" value="CAD7230734.1"/>
    <property type="molecule type" value="Genomic_DNA"/>
</dbReference>
<comment type="subcellular location">
    <subcellularLocation>
        <location evidence="1 7">Cell membrane</location>
        <topology evidence="1 7">Multi-pass membrane protein</topology>
    </subcellularLocation>
</comment>
<keyword evidence="5 7" id="KW-1133">Transmembrane helix</keyword>
<dbReference type="PANTHER" id="PTHR13084:SF6">
    <property type="entry name" value="SODIUM_POTASSIUM-TRANSPORTING ATPASE SUBUNIT BETA-1-INTERACTING PROTEIN"/>
    <property type="match status" value="1"/>
</dbReference>
<evidence type="ECO:0000313" key="9">
    <source>
        <dbReference type="EMBL" id="CAD7230734.1"/>
    </source>
</evidence>
<dbReference type="InterPro" id="IPR008516">
    <property type="entry name" value="Na/K-Atpase_Interacting"/>
</dbReference>
<dbReference type="PANTHER" id="PTHR13084">
    <property type="entry name" value="T-CELL LYMPHOMA BREAKPOINT-ASSOCIATED TARGET 1-RELATED"/>
    <property type="match status" value="1"/>
</dbReference>
<reference evidence="9" key="1">
    <citation type="submission" date="2020-11" db="EMBL/GenBank/DDBJ databases">
        <authorList>
            <person name="Tran Van P."/>
        </authorList>
    </citation>
    <scope>NUCLEOTIDE SEQUENCE</scope>
</reference>
<evidence type="ECO:0000256" key="4">
    <source>
        <dbReference type="ARBA" id="ARBA00022692"/>
    </source>
</evidence>
<keyword evidence="3 7" id="KW-1003">Cell membrane</keyword>
<evidence type="ECO:0000256" key="2">
    <source>
        <dbReference type="ARBA" id="ARBA00006364"/>
    </source>
</evidence>
<proteinExistence type="inferred from homology"/>
<evidence type="ECO:0000256" key="5">
    <source>
        <dbReference type="ARBA" id="ARBA00022989"/>
    </source>
</evidence>
<feature type="compositionally biased region" description="Polar residues" evidence="8">
    <location>
        <begin position="318"/>
        <end position="330"/>
    </location>
</feature>
<dbReference type="Pfam" id="PF05640">
    <property type="entry name" value="NKAIN"/>
    <property type="match status" value="1"/>
</dbReference>